<dbReference type="EMBL" id="AP018553">
    <property type="protein sequence ID" value="BBD72001.1"/>
    <property type="molecule type" value="Genomic_DNA"/>
</dbReference>
<dbReference type="KEGG" id="sacd:HS1genome_0390"/>
<protein>
    <submittedName>
        <fullName evidence="1">Uncharacterized protein</fullName>
    </submittedName>
</protein>
<proteinExistence type="predicted"/>
<evidence type="ECO:0000313" key="2">
    <source>
        <dbReference type="EMBL" id="GGT92029.1"/>
    </source>
</evidence>
<accession>A0A348B1E9</accession>
<organism evidence="1 3">
    <name type="scientific">Sulfodiicoccus acidiphilus</name>
    <dbReference type="NCBI Taxonomy" id="1670455"/>
    <lineage>
        <taxon>Archaea</taxon>
        <taxon>Thermoproteota</taxon>
        <taxon>Thermoprotei</taxon>
        <taxon>Sulfolobales</taxon>
        <taxon>Sulfolobaceae</taxon>
        <taxon>Sulfodiicoccus</taxon>
    </lineage>
</organism>
<sequence length="162" mass="17652">MDRLSRLSPHLLLVRRCAAGELLALNKVSHVVDVEPSPPPDFPPHGLRGRVIQVGWPAPGGGVVLWSEPPVEGLGDQVRSFLPLPVREGWADGAVLGEVAEHEVVSEVHRALKRGGEVVAMTRQPSEGGLDPVVLTSALAWRFQVRKVEVVRRTWIVRGVKP</sequence>
<dbReference type="AlphaFoldDB" id="A0A348B1E9"/>
<reference evidence="3" key="2">
    <citation type="submission" date="2018-04" db="EMBL/GenBank/DDBJ databases">
        <title>Complete genome sequence of Sulfodiicoccus acidiphilus strain HS-1.</title>
        <authorList>
            <person name="Sakai H.D."/>
            <person name="Kurosawa N."/>
        </authorList>
    </citation>
    <scope>NUCLEOTIDE SEQUENCE [LARGE SCALE GENOMIC DNA]</scope>
    <source>
        <strain evidence="3">HS-1</strain>
    </source>
</reference>
<dbReference type="EMBL" id="BMQS01000005">
    <property type="protein sequence ID" value="GGT92029.1"/>
    <property type="molecule type" value="Genomic_DNA"/>
</dbReference>
<dbReference type="Proteomes" id="UP000276741">
    <property type="component" value="Chromosome"/>
</dbReference>
<reference evidence="2" key="4">
    <citation type="submission" date="2020-09" db="EMBL/GenBank/DDBJ databases">
        <authorList>
            <person name="Sun Q."/>
            <person name="Ohkuma M."/>
        </authorList>
    </citation>
    <scope>NUCLEOTIDE SEQUENCE</scope>
    <source>
        <strain evidence="2">JCM 31740</strain>
    </source>
</reference>
<evidence type="ECO:0000313" key="3">
    <source>
        <dbReference type="Proteomes" id="UP000276741"/>
    </source>
</evidence>
<name>A0A348B1E9_9CREN</name>
<reference evidence="2" key="1">
    <citation type="journal article" date="2014" name="Int. J. Syst. Evol. Microbiol.">
        <title>Complete genome sequence of Corynebacterium casei LMG S-19264T (=DSM 44701T), isolated from a smear-ripened cheese.</title>
        <authorList>
            <consortium name="US DOE Joint Genome Institute (JGI-PGF)"/>
            <person name="Walter F."/>
            <person name="Albersmeier A."/>
            <person name="Kalinowski J."/>
            <person name="Ruckert C."/>
        </authorList>
    </citation>
    <scope>NUCLEOTIDE SEQUENCE</scope>
    <source>
        <strain evidence="2">JCM 31740</strain>
    </source>
</reference>
<gene>
    <name evidence="2" type="ORF">GCM10007116_07280</name>
    <name evidence="1" type="ORF">HS1genome_0390</name>
</gene>
<dbReference type="Proteomes" id="UP000616143">
    <property type="component" value="Unassembled WGS sequence"/>
</dbReference>
<evidence type="ECO:0000313" key="1">
    <source>
        <dbReference type="EMBL" id="BBD72001.1"/>
    </source>
</evidence>
<keyword evidence="3" id="KW-1185">Reference proteome</keyword>
<reference evidence="1" key="3">
    <citation type="journal article" date="2019" name="BMC Res. Notes">
        <title>Complete genome sequence of the Sulfodiicoccus acidiphilus strain HS-1T, the first crenarchaeon that lacks polB3, isolated from an acidic hot spring in Ohwaku-dani, Hakone, Japan.</title>
        <authorList>
            <person name="Sakai H.D."/>
            <person name="Kurosawa N."/>
        </authorList>
    </citation>
    <scope>NUCLEOTIDE SEQUENCE</scope>
    <source>
        <strain evidence="1">HS-1</strain>
    </source>
</reference>